<reference evidence="3" key="1">
    <citation type="journal article" date="2020" name="Stud. Mycol.">
        <title>101 Dothideomycetes genomes: a test case for predicting lifestyles and emergence of pathogens.</title>
        <authorList>
            <person name="Haridas S."/>
            <person name="Albert R."/>
            <person name="Binder M."/>
            <person name="Bloem J."/>
            <person name="Labutti K."/>
            <person name="Salamov A."/>
            <person name="Andreopoulos B."/>
            <person name="Baker S."/>
            <person name="Barry K."/>
            <person name="Bills G."/>
            <person name="Bluhm B."/>
            <person name="Cannon C."/>
            <person name="Castanera R."/>
            <person name="Culley D."/>
            <person name="Daum C."/>
            <person name="Ezra D."/>
            <person name="Gonzalez J."/>
            <person name="Henrissat B."/>
            <person name="Kuo A."/>
            <person name="Liang C."/>
            <person name="Lipzen A."/>
            <person name="Lutzoni F."/>
            <person name="Magnuson J."/>
            <person name="Mondo S."/>
            <person name="Nolan M."/>
            <person name="Ohm R."/>
            <person name="Pangilinan J."/>
            <person name="Park H.-J."/>
            <person name="Ramirez L."/>
            <person name="Alfaro M."/>
            <person name="Sun H."/>
            <person name="Tritt A."/>
            <person name="Yoshinaga Y."/>
            <person name="Zwiers L.-H."/>
            <person name="Turgeon B."/>
            <person name="Goodwin S."/>
            <person name="Spatafora J."/>
            <person name="Crous P."/>
            <person name="Grigoriev I."/>
        </authorList>
    </citation>
    <scope>NUCLEOTIDE SEQUENCE</scope>
    <source>
        <strain evidence="3">CBS 115976</strain>
    </source>
</reference>
<protein>
    <recommendedName>
        <fullName evidence="2">Zn(2)-C6 fungal-type domain-containing protein</fullName>
    </recommendedName>
</protein>
<keyword evidence="1" id="KW-0539">Nucleus</keyword>
<name>A0A6A6TTA0_9PEZI</name>
<evidence type="ECO:0000313" key="3">
    <source>
        <dbReference type="EMBL" id="KAF2663289.1"/>
    </source>
</evidence>
<dbReference type="Gene3D" id="4.10.240.10">
    <property type="entry name" value="Zn(2)-C6 fungal-type DNA-binding domain"/>
    <property type="match status" value="1"/>
</dbReference>
<gene>
    <name evidence="3" type="ORF">BT63DRAFT_419110</name>
</gene>
<dbReference type="PANTHER" id="PTHR38791">
    <property type="entry name" value="ZN(II)2CYS6 TRANSCRIPTION FACTOR (EUROFUNG)-RELATED-RELATED"/>
    <property type="match status" value="1"/>
</dbReference>
<dbReference type="Pfam" id="PF00172">
    <property type="entry name" value="Zn_clus"/>
    <property type="match status" value="1"/>
</dbReference>
<keyword evidence="4" id="KW-1185">Reference proteome</keyword>
<dbReference type="EMBL" id="MU004246">
    <property type="protein sequence ID" value="KAF2663289.1"/>
    <property type="molecule type" value="Genomic_DNA"/>
</dbReference>
<proteinExistence type="predicted"/>
<evidence type="ECO:0000313" key="4">
    <source>
        <dbReference type="Proteomes" id="UP000799302"/>
    </source>
</evidence>
<dbReference type="AlphaFoldDB" id="A0A6A6TTA0"/>
<organism evidence="3 4">
    <name type="scientific">Microthyrium microscopicum</name>
    <dbReference type="NCBI Taxonomy" id="703497"/>
    <lineage>
        <taxon>Eukaryota</taxon>
        <taxon>Fungi</taxon>
        <taxon>Dikarya</taxon>
        <taxon>Ascomycota</taxon>
        <taxon>Pezizomycotina</taxon>
        <taxon>Dothideomycetes</taxon>
        <taxon>Dothideomycetes incertae sedis</taxon>
        <taxon>Microthyriales</taxon>
        <taxon>Microthyriaceae</taxon>
        <taxon>Microthyrium</taxon>
    </lineage>
</organism>
<accession>A0A6A6TTA0</accession>
<dbReference type="GO" id="GO:0008270">
    <property type="term" value="F:zinc ion binding"/>
    <property type="evidence" value="ECO:0007669"/>
    <property type="project" value="InterPro"/>
</dbReference>
<dbReference type="GO" id="GO:0000981">
    <property type="term" value="F:DNA-binding transcription factor activity, RNA polymerase II-specific"/>
    <property type="evidence" value="ECO:0007669"/>
    <property type="project" value="InterPro"/>
</dbReference>
<dbReference type="PROSITE" id="PS50048">
    <property type="entry name" value="ZN2_CY6_FUNGAL_2"/>
    <property type="match status" value="1"/>
</dbReference>
<dbReference type="OrthoDB" id="5429770at2759"/>
<dbReference type="InterPro" id="IPR001138">
    <property type="entry name" value="Zn2Cys6_DnaBD"/>
</dbReference>
<dbReference type="SUPFAM" id="SSF57701">
    <property type="entry name" value="Zn2/Cys6 DNA-binding domain"/>
    <property type="match status" value="1"/>
</dbReference>
<dbReference type="Proteomes" id="UP000799302">
    <property type="component" value="Unassembled WGS sequence"/>
</dbReference>
<dbReference type="InterPro" id="IPR021858">
    <property type="entry name" value="Fun_TF"/>
</dbReference>
<dbReference type="PROSITE" id="PS00463">
    <property type="entry name" value="ZN2_CY6_FUNGAL_1"/>
    <property type="match status" value="1"/>
</dbReference>
<dbReference type="InterPro" id="IPR036864">
    <property type="entry name" value="Zn2-C6_fun-type_DNA-bd_sf"/>
</dbReference>
<dbReference type="InterPro" id="IPR053175">
    <property type="entry name" value="DHMBA_Reg_Transcription_Factor"/>
</dbReference>
<evidence type="ECO:0000259" key="2">
    <source>
        <dbReference type="PROSITE" id="PS50048"/>
    </source>
</evidence>
<dbReference type="SMART" id="SM00066">
    <property type="entry name" value="GAL4"/>
    <property type="match status" value="1"/>
</dbReference>
<feature type="domain" description="Zn(2)-C6 fungal-type" evidence="2">
    <location>
        <begin position="10"/>
        <end position="39"/>
    </location>
</feature>
<dbReference type="CDD" id="cd00067">
    <property type="entry name" value="GAL4"/>
    <property type="match status" value="1"/>
</dbReference>
<dbReference type="Pfam" id="PF11951">
    <property type="entry name" value="Fungal_trans_2"/>
    <property type="match status" value="1"/>
</dbReference>
<sequence length="506" mass="55801">MVYCGKPSQACEPCRKRRIKCDKLEPSCSQCKRKSMQCSGYRNQLDLSFRDQTQAVVNKVTHDAKPPPRLDVVAKRSTSLDGIGDLSLYSSQSPPDFSMVISIPPQDIAFASFMEAYVPLSSFEYLPSVYKQNINSDAILYSTQAVALANLSRERRDGDLMQIARQFYSKALRQTKSALTTGEATSDATLASTLLLSLFESIALEGQVSMEKWNVHIQGALALLKVRGPASLENEAAKRMYMHIGQNIRVNCAQHGIPLPKALVALDKLAIPMLGQHLLMAMWPVLDGFIKLQVMESTPGLDTPLEMVTLALDLDAHAAATADVLPTELDFEAIAPEKAVEGTYYEGGGPVHRYPNSRTAKTWNSLRMTRLLLNEAIYQQSALAQYDPDISPPEEWGRSWEDLTAIAIENVRIMAKDILASVPQFVREPILNKQSKLNPLTMSGYIWPLTSVGRNAVVPMPARMYAAETLVMIGDGAALRAAAEIGAHMTDGCAVPFNWLHMFHLS</sequence>
<dbReference type="PANTHER" id="PTHR38791:SF1">
    <property type="entry name" value="TRANSCRIPTION FACTOR, PUTATIVE-RELATED"/>
    <property type="match status" value="1"/>
</dbReference>
<evidence type="ECO:0000256" key="1">
    <source>
        <dbReference type="ARBA" id="ARBA00023242"/>
    </source>
</evidence>